<reference evidence="2 3" key="1">
    <citation type="submission" date="2018-03" db="EMBL/GenBank/DDBJ databases">
        <authorList>
            <person name="Keele B.F."/>
        </authorList>
    </citation>
    <scope>NUCLEOTIDE SEQUENCE [LARGE SCALE GENOMIC DNA]</scope>
    <source>
        <strain evidence="2 3">AU19729</strain>
    </source>
</reference>
<name>A0A2S9MNJ8_9BURK</name>
<accession>A0A2S9MNJ8</accession>
<protein>
    <submittedName>
        <fullName evidence="2">Uncharacterized protein</fullName>
    </submittedName>
</protein>
<keyword evidence="1" id="KW-0812">Transmembrane</keyword>
<organism evidence="2 3">
    <name type="scientific">Burkholderia multivorans</name>
    <dbReference type="NCBI Taxonomy" id="87883"/>
    <lineage>
        <taxon>Bacteria</taxon>
        <taxon>Pseudomonadati</taxon>
        <taxon>Pseudomonadota</taxon>
        <taxon>Betaproteobacteria</taxon>
        <taxon>Burkholderiales</taxon>
        <taxon>Burkholderiaceae</taxon>
        <taxon>Burkholderia</taxon>
        <taxon>Burkholderia cepacia complex</taxon>
    </lineage>
</organism>
<dbReference type="EMBL" id="PVGH01000060">
    <property type="protein sequence ID" value="PRF60337.1"/>
    <property type="molecule type" value="Genomic_DNA"/>
</dbReference>
<keyword evidence="1" id="KW-1133">Transmembrane helix</keyword>
<evidence type="ECO:0000313" key="2">
    <source>
        <dbReference type="EMBL" id="PRF60337.1"/>
    </source>
</evidence>
<dbReference type="Proteomes" id="UP000238982">
    <property type="component" value="Unassembled WGS sequence"/>
</dbReference>
<gene>
    <name evidence="2" type="ORF">C6Q15_15530</name>
</gene>
<evidence type="ECO:0000313" key="3">
    <source>
        <dbReference type="Proteomes" id="UP000238982"/>
    </source>
</evidence>
<dbReference type="AlphaFoldDB" id="A0A2S9MNJ8"/>
<proteinExistence type="predicted"/>
<sequence>MPVATGVLSVLVPFALTKRVALVTELLMFVTSPFTLAISVAFFDVAVSRALSAPPTVVCFPPFARSYDGALIVPSAATPAPPPSAFNVAESWPTFVASVACVPAATFAI</sequence>
<feature type="transmembrane region" description="Helical" evidence="1">
    <location>
        <begin position="27"/>
        <end position="47"/>
    </location>
</feature>
<comment type="caution">
    <text evidence="2">The sequence shown here is derived from an EMBL/GenBank/DDBJ whole genome shotgun (WGS) entry which is preliminary data.</text>
</comment>
<evidence type="ECO:0000256" key="1">
    <source>
        <dbReference type="SAM" id="Phobius"/>
    </source>
</evidence>
<keyword evidence="1" id="KW-0472">Membrane</keyword>